<organism evidence="1 2">
    <name type="scientific">Nocardioides acrostichi</name>
    <dbReference type="NCBI Taxonomy" id="2784339"/>
    <lineage>
        <taxon>Bacteria</taxon>
        <taxon>Bacillati</taxon>
        <taxon>Actinomycetota</taxon>
        <taxon>Actinomycetes</taxon>
        <taxon>Propionibacteriales</taxon>
        <taxon>Nocardioidaceae</taxon>
        <taxon>Nocardioides</taxon>
    </lineage>
</organism>
<sequence>MSFVLRNEFANIRVSTEAGQCGVRLKITDLETGSSTYLDLLELAGLCEWPEEERLIPVQGHLYAEHTEREVGR</sequence>
<evidence type="ECO:0000313" key="1">
    <source>
        <dbReference type="EMBL" id="MBF4163107.1"/>
    </source>
</evidence>
<dbReference type="Proteomes" id="UP000656804">
    <property type="component" value="Unassembled WGS sequence"/>
</dbReference>
<accession>A0A930V0G0</accession>
<comment type="caution">
    <text evidence="1">The sequence shown here is derived from an EMBL/GenBank/DDBJ whole genome shotgun (WGS) entry which is preliminary data.</text>
</comment>
<evidence type="ECO:0000313" key="2">
    <source>
        <dbReference type="Proteomes" id="UP000656804"/>
    </source>
</evidence>
<reference evidence="1" key="1">
    <citation type="submission" date="2020-11" db="EMBL/GenBank/DDBJ databases">
        <title>Nocardioides sp. CBS4Y-1, whole genome shotgun sequence.</title>
        <authorList>
            <person name="Tuo L."/>
        </authorList>
    </citation>
    <scope>NUCLEOTIDE SEQUENCE</scope>
    <source>
        <strain evidence="1">CBS4Y-1</strain>
    </source>
</reference>
<dbReference type="AlphaFoldDB" id="A0A930V0G0"/>
<keyword evidence="2" id="KW-1185">Reference proteome</keyword>
<protein>
    <submittedName>
        <fullName evidence="1">Uncharacterized protein</fullName>
    </submittedName>
</protein>
<dbReference type="EMBL" id="JADIVZ010000009">
    <property type="protein sequence ID" value="MBF4163107.1"/>
    <property type="molecule type" value="Genomic_DNA"/>
</dbReference>
<gene>
    <name evidence="1" type="ORF">ISG29_15535</name>
</gene>
<proteinExistence type="predicted"/>
<name>A0A930V0G0_9ACTN</name>